<accession>A0ABU0NP69</accession>
<dbReference type="RefSeq" id="WP_307163203.1">
    <property type="nucleotide sequence ID" value="NZ_JAUSWV010000002.1"/>
</dbReference>
<comment type="caution">
    <text evidence="1">The sequence shown here is derived from an EMBL/GenBank/DDBJ whole genome shotgun (WGS) entry which is preliminary data.</text>
</comment>
<reference evidence="1 2" key="1">
    <citation type="submission" date="2023-07" db="EMBL/GenBank/DDBJ databases">
        <title>Comparative genomics of wheat-associated soil bacteria to identify genetic determinants of phenazine resistance.</title>
        <authorList>
            <person name="Mouncey N."/>
        </authorList>
    </citation>
    <scope>NUCLEOTIDE SEQUENCE [LARGE SCALE GENOMIC DNA]</scope>
    <source>
        <strain evidence="1 2">B2I6</strain>
    </source>
</reference>
<name>A0ABU0NP69_STRRH</name>
<evidence type="ECO:0000313" key="2">
    <source>
        <dbReference type="Proteomes" id="UP001230654"/>
    </source>
</evidence>
<gene>
    <name evidence="1" type="ORF">QF030_003062</name>
</gene>
<protein>
    <recommendedName>
        <fullName evidence="3">Secreted protein</fullName>
    </recommendedName>
</protein>
<dbReference type="Proteomes" id="UP001230654">
    <property type="component" value="Unassembled WGS sequence"/>
</dbReference>
<dbReference type="EMBL" id="JAUSWV010000002">
    <property type="protein sequence ID" value="MDQ0580884.1"/>
    <property type="molecule type" value="Genomic_DNA"/>
</dbReference>
<keyword evidence="2" id="KW-1185">Reference proteome</keyword>
<evidence type="ECO:0008006" key="3">
    <source>
        <dbReference type="Google" id="ProtNLM"/>
    </source>
</evidence>
<sequence>MVTEAWMKRAVLGLAAVGLMFGGVVAAPTSPVQGKIPKLTPLGADFSYGKYKFNRPGINHGAFEWWGHLKDTIATDRHNVYIEVKVHGHGWVRYYGKQRSSVRLHESNWDGAQRYTGKIKLRVCRDRGTLRPDNCAPEQEFAYDWDHV</sequence>
<proteinExistence type="predicted"/>
<organism evidence="1 2">
    <name type="scientific">Streptomyces rishiriensis</name>
    <dbReference type="NCBI Taxonomy" id="68264"/>
    <lineage>
        <taxon>Bacteria</taxon>
        <taxon>Bacillati</taxon>
        <taxon>Actinomycetota</taxon>
        <taxon>Actinomycetes</taxon>
        <taxon>Kitasatosporales</taxon>
        <taxon>Streptomycetaceae</taxon>
        <taxon>Streptomyces</taxon>
    </lineage>
</organism>
<evidence type="ECO:0000313" key="1">
    <source>
        <dbReference type="EMBL" id="MDQ0580884.1"/>
    </source>
</evidence>